<evidence type="ECO:0000313" key="2">
    <source>
        <dbReference type="EMBL" id="GLD62224.1"/>
    </source>
</evidence>
<accession>A0AAD3MZV7</accession>
<evidence type="ECO:0000313" key="3">
    <source>
        <dbReference type="Proteomes" id="UP001279410"/>
    </source>
</evidence>
<dbReference type="Proteomes" id="UP001279410">
    <property type="component" value="Unassembled WGS sequence"/>
</dbReference>
<proteinExistence type="predicted"/>
<dbReference type="EMBL" id="BRZM01005186">
    <property type="protein sequence ID" value="GLD62224.1"/>
    <property type="molecule type" value="Genomic_DNA"/>
</dbReference>
<organism evidence="2 3">
    <name type="scientific">Lates japonicus</name>
    <name type="common">Japanese lates</name>
    <dbReference type="NCBI Taxonomy" id="270547"/>
    <lineage>
        <taxon>Eukaryota</taxon>
        <taxon>Metazoa</taxon>
        <taxon>Chordata</taxon>
        <taxon>Craniata</taxon>
        <taxon>Vertebrata</taxon>
        <taxon>Euteleostomi</taxon>
        <taxon>Actinopterygii</taxon>
        <taxon>Neopterygii</taxon>
        <taxon>Teleostei</taxon>
        <taxon>Neoteleostei</taxon>
        <taxon>Acanthomorphata</taxon>
        <taxon>Carangaria</taxon>
        <taxon>Carangaria incertae sedis</taxon>
        <taxon>Centropomidae</taxon>
        <taxon>Lates</taxon>
    </lineage>
</organism>
<dbReference type="AlphaFoldDB" id="A0AAD3MZV7"/>
<gene>
    <name evidence="2" type="ORF">AKAME5_002911900</name>
</gene>
<sequence>MNILLGLIDGASLVNTLARAASVWCIACLDDKRNQRKREEATLTELRMMAEGRFASLPRSLHAHHTLEGGTGHPGVPSPSLGVPSSSTYSSRRLQASLASSMDLLSSRPGLPPGQGTGLSELPAAAYQPISIHGTLPRRKRGGTNLAHRNYTWDPRANHMQPLVCGKTSLAPGHIHQPLTSPLVQNIIDDFHSYREPATPDATGGLCYRKQMCYSSRNY</sequence>
<protein>
    <submittedName>
        <fullName evidence="2">Breast cancer anti-estrogen resistance protein 3 isoform X1</fullName>
    </submittedName>
</protein>
<keyword evidence="3" id="KW-1185">Reference proteome</keyword>
<name>A0AAD3MZV7_LATJO</name>
<evidence type="ECO:0000256" key="1">
    <source>
        <dbReference type="SAM" id="MobiDB-lite"/>
    </source>
</evidence>
<feature type="region of interest" description="Disordered" evidence="1">
    <location>
        <begin position="64"/>
        <end position="89"/>
    </location>
</feature>
<reference evidence="2" key="1">
    <citation type="submission" date="2022-08" db="EMBL/GenBank/DDBJ databases">
        <title>Genome sequencing of akame (Lates japonicus).</title>
        <authorList>
            <person name="Hashiguchi Y."/>
            <person name="Takahashi H."/>
        </authorList>
    </citation>
    <scope>NUCLEOTIDE SEQUENCE</scope>
    <source>
        <strain evidence="2">Kochi</strain>
    </source>
</reference>
<comment type="caution">
    <text evidence="2">The sequence shown here is derived from an EMBL/GenBank/DDBJ whole genome shotgun (WGS) entry which is preliminary data.</text>
</comment>
<feature type="compositionally biased region" description="Low complexity" evidence="1">
    <location>
        <begin position="74"/>
        <end position="89"/>
    </location>
</feature>